<keyword evidence="4" id="KW-1185">Reference proteome</keyword>
<comment type="caution">
    <text evidence="3">The sequence shown here is derived from an EMBL/GenBank/DDBJ whole genome shotgun (WGS) entry which is preliminary data.</text>
</comment>
<organism evidence="3 4">
    <name type="scientific">Actinospica durhamensis</name>
    <dbReference type="NCBI Taxonomy" id="1508375"/>
    <lineage>
        <taxon>Bacteria</taxon>
        <taxon>Bacillati</taxon>
        <taxon>Actinomycetota</taxon>
        <taxon>Actinomycetes</taxon>
        <taxon>Catenulisporales</taxon>
        <taxon>Actinospicaceae</taxon>
        <taxon>Actinospica</taxon>
    </lineage>
</organism>
<sequence length="154" mass="16312">MQFTDIDEMRAAVGNELGTGAWRVVGQDRIEKFADATDDHQWIHTDPARAAAGPFGATVAHGFLTVSLLPALCEGLYSVQGAVMAVNYGLNKVRFPAPVPAGSRIRARARLAEVTPVPGGVQVVTVVTVEREGGDKPVCVAESVARIYLADSPQ</sequence>
<dbReference type="PANTHER" id="PTHR42993:SF1">
    <property type="entry name" value="MAOC-LIKE DEHYDRATASE DOMAIN-CONTAINING PROTEIN"/>
    <property type="match status" value="1"/>
</dbReference>
<dbReference type="Pfam" id="PF01575">
    <property type="entry name" value="MaoC_dehydratas"/>
    <property type="match status" value="1"/>
</dbReference>
<dbReference type="InterPro" id="IPR039375">
    <property type="entry name" value="NodN-like"/>
</dbReference>
<protein>
    <submittedName>
        <fullName evidence="3">MaoC family dehydratase</fullName>
    </submittedName>
</protein>
<dbReference type="InterPro" id="IPR002539">
    <property type="entry name" value="MaoC-like_dom"/>
</dbReference>
<dbReference type="SUPFAM" id="SSF54637">
    <property type="entry name" value="Thioesterase/thiol ester dehydrase-isomerase"/>
    <property type="match status" value="1"/>
</dbReference>
<feature type="domain" description="MaoC-like" evidence="2">
    <location>
        <begin position="11"/>
        <end position="127"/>
    </location>
</feature>
<proteinExistence type="inferred from homology"/>
<dbReference type="InterPro" id="IPR029069">
    <property type="entry name" value="HotDog_dom_sf"/>
</dbReference>
<evidence type="ECO:0000313" key="4">
    <source>
        <dbReference type="Proteomes" id="UP000675781"/>
    </source>
</evidence>
<evidence type="ECO:0000259" key="2">
    <source>
        <dbReference type="Pfam" id="PF01575"/>
    </source>
</evidence>
<dbReference type="AlphaFoldDB" id="A0A941ENN6"/>
<dbReference type="CDD" id="cd03450">
    <property type="entry name" value="NodN"/>
    <property type="match status" value="1"/>
</dbReference>
<dbReference type="EMBL" id="JAGSOG010000053">
    <property type="protein sequence ID" value="MBR7834278.1"/>
    <property type="molecule type" value="Genomic_DNA"/>
</dbReference>
<dbReference type="Proteomes" id="UP000675781">
    <property type="component" value="Unassembled WGS sequence"/>
</dbReference>
<name>A0A941ENN6_9ACTN</name>
<comment type="similarity">
    <text evidence="1">Belongs to the enoyl-CoA hydratase/isomerase family.</text>
</comment>
<reference evidence="3" key="1">
    <citation type="submission" date="2021-04" db="EMBL/GenBank/DDBJ databases">
        <title>Genome based classification of Actinospica acidithermotolerans sp. nov., an actinobacterium isolated from an Indonesian hot spring.</title>
        <authorList>
            <person name="Kusuma A.B."/>
            <person name="Putra K.E."/>
            <person name="Nafisah S."/>
            <person name="Loh J."/>
            <person name="Nouioui I."/>
            <person name="Goodfellow M."/>
        </authorList>
    </citation>
    <scope>NUCLEOTIDE SEQUENCE</scope>
    <source>
        <strain evidence="3">CSCA 57</strain>
    </source>
</reference>
<accession>A0A941ENN6</accession>
<evidence type="ECO:0000313" key="3">
    <source>
        <dbReference type="EMBL" id="MBR7834278.1"/>
    </source>
</evidence>
<evidence type="ECO:0000256" key="1">
    <source>
        <dbReference type="ARBA" id="ARBA00005254"/>
    </source>
</evidence>
<gene>
    <name evidence="3" type="ORF">KDL01_13465</name>
</gene>
<dbReference type="RefSeq" id="WP_212528799.1">
    <property type="nucleotide sequence ID" value="NZ_JAGSOG010000053.1"/>
</dbReference>
<dbReference type="Gene3D" id="3.10.129.10">
    <property type="entry name" value="Hotdog Thioesterase"/>
    <property type="match status" value="1"/>
</dbReference>
<dbReference type="PANTHER" id="PTHR42993">
    <property type="entry name" value="MAOC-LIKE DEHYDRATASE DOMAIN-CONTAINING PROTEIN"/>
    <property type="match status" value="1"/>
</dbReference>